<dbReference type="RefSeq" id="WP_168221849.1">
    <property type="nucleotide sequence ID" value="NZ_CP042997.1"/>
</dbReference>
<accession>A0A5B9W431</accession>
<gene>
    <name evidence="1" type="ORF">OJF2_34000</name>
</gene>
<dbReference type="KEGG" id="agv:OJF2_34000"/>
<proteinExistence type="predicted"/>
<dbReference type="EMBL" id="CP042997">
    <property type="protein sequence ID" value="QEH34855.1"/>
    <property type="molecule type" value="Genomic_DNA"/>
</dbReference>
<evidence type="ECO:0000313" key="2">
    <source>
        <dbReference type="Proteomes" id="UP000324233"/>
    </source>
</evidence>
<protein>
    <submittedName>
        <fullName evidence="1">Uncharacterized protein</fullName>
    </submittedName>
</protein>
<name>A0A5B9W431_9BACT</name>
<keyword evidence="2" id="KW-1185">Reference proteome</keyword>
<reference evidence="1 2" key="1">
    <citation type="submission" date="2019-08" db="EMBL/GenBank/DDBJ databases">
        <title>Deep-cultivation of Planctomycetes and their phenomic and genomic characterization uncovers novel biology.</title>
        <authorList>
            <person name="Wiegand S."/>
            <person name="Jogler M."/>
            <person name="Boedeker C."/>
            <person name="Pinto D."/>
            <person name="Vollmers J."/>
            <person name="Rivas-Marin E."/>
            <person name="Kohn T."/>
            <person name="Peeters S.H."/>
            <person name="Heuer A."/>
            <person name="Rast P."/>
            <person name="Oberbeckmann S."/>
            <person name="Bunk B."/>
            <person name="Jeske O."/>
            <person name="Meyerdierks A."/>
            <person name="Storesund J.E."/>
            <person name="Kallscheuer N."/>
            <person name="Luecker S."/>
            <person name="Lage O.M."/>
            <person name="Pohl T."/>
            <person name="Merkel B.J."/>
            <person name="Hornburger P."/>
            <person name="Mueller R.-W."/>
            <person name="Bruemmer F."/>
            <person name="Labrenz M."/>
            <person name="Spormann A.M."/>
            <person name="Op den Camp H."/>
            <person name="Overmann J."/>
            <person name="Amann R."/>
            <person name="Jetten M.S.M."/>
            <person name="Mascher T."/>
            <person name="Medema M.H."/>
            <person name="Devos D.P."/>
            <person name="Kaster A.-K."/>
            <person name="Ovreas L."/>
            <person name="Rohde M."/>
            <person name="Galperin M.Y."/>
            <person name="Jogler C."/>
        </authorList>
    </citation>
    <scope>NUCLEOTIDE SEQUENCE [LARGE SCALE GENOMIC DNA]</scope>
    <source>
        <strain evidence="1 2">OJF2</strain>
    </source>
</reference>
<evidence type="ECO:0000313" key="1">
    <source>
        <dbReference type="EMBL" id="QEH34855.1"/>
    </source>
</evidence>
<organism evidence="1 2">
    <name type="scientific">Aquisphaera giovannonii</name>
    <dbReference type="NCBI Taxonomy" id="406548"/>
    <lineage>
        <taxon>Bacteria</taxon>
        <taxon>Pseudomonadati</taxon>
        <taxon>Planctomycetota</taxon>
        <taxon>Planctomycetia</taxon>
        <taxon>Isosphaerales</taxon>
        <taxon>Isosphaeraceae</taxon>
        <taxon>Aquisphaera</taxon>
    </lineage>
</organism>
<sequence length="234" mass="24896">MIKPRRRFQAGLESLEGKALLSAVPAVTPSTLNSVLKQIDRAAGTFAKTHNPAIFDAALSSISRKVPYGHDQLFPTWQDTEALYDPGTPGSGLAMVRQLKADLKDYVQSAVADGSIRMKGAWAGISNVASAASTTSGFAPILTSKTYVATLKQIDRAAGTFAKTHNAAAFDAALSGISRKVPYGHDQLFPTWQDTETLYDPGTPGSGVAMVRQLKADLKDYVQAAVAEGSIRVR</sequence>
<dbReference type="AlphaFoldDB" id="A0A5B9W431"/>
<dbReference type="Proteomes" id="UP000324233">
    <property type="component" value="Chromosome"/>
</dbReference>